<keyword evidence="3 8" id="KW-0812">Transmembrane</keyword>
<gene>
    <name evidence="10" type="ORF">UBRO_03524</name>
</gene>
<dbReference type="Pfam" id="PF01694">
    <property type="entry name" value="Rhomboid"/>
    <property type="match status" value="1"/>
</dbReference>
<keyword evidence="4" id="KW-0378">Hydrolase</keyword>
<comment type="similarity">
    <text evidence="2">Belongs to the peptidase S54 family.</text>
</comment>
<feature type="transmembrane region" description="Helical" evidence="8">
    <location>
        <begin position="355"/>
        <end position="380"/>
    </location>
</feature>
<evidence type="ECO:0000256" key="7">
    <source>
        <dbReference type="SAM" id="MobiDB-lite"/>
    </source>
</evidence>
<feature type="domain" description="Peptidase S54 rhomboid" evidence="9">
    <location>
        <begin position="261"/>
        <end position="405"/>
    </location>
</feature>
<dbReference type="OrthoDB" id="418595at2759"/>
<keyword evidence="10" id="KW-0645">Protease</keyword>
<dbReference type="EMBL" id="LT558125">
    <property type="protein sequence ID" value="SAM82976.1"/>
    <property type="molecule type" value="Genomic_DNA"/>
</dbReference>
<evidence type="ECO:0000256" key="4">
    <source>
        <dbReference type="ARBA" id="ARBA00022801"/>
    </source>
</evidence>
<dbReference type="PANTHER" id="PTHR43731">
    <property type="entry name" value="RHOMBOID PROTEASE"/>
    <property type="match status" value="1"/>
</dbReference>
<feature type="region of interest" description="Disordered" evidence="7">
    <location>
        <begin position="150"/>
        <end position="188"/>
    </location>
</feature>
<dbReference type="GO" id="GO:0016020">
    <property type="term" value="C:membrane"/>
    <property type="evidence" value="ECO:0007669"/>
    <property type="project" value="UniProtKB-SubCell"/>
</dbReference>
<dbReference type="GO" id="GO:0006465">
    <property type="term" value="P:signal peptide processing"/>
    <property type="evidence" value="ECO:0007669"/>
    <property type="project" value="TreeGrafter"/>
</dbReference>
<evidence type="ECO:0000313" key="11">
    <source>
        <dbReference type="Proteomes" id="UP000179920"/>
    </source>
</evidence>
<evidence type="ECO:0000259" key="9">
    <source>
        <dbReference type="Pfam" id="PF01694"/>
    </source>
</evidence>
<dbReference type="GO" id="GO:0004252">
    <property type="term" value="F:serine-type endopeptidase activity"/>
    <property type="evidence" value="ECO:0007669"/>
    <property type="project" value="InterPro"/>
</dbReference>
<dbReference type="InterPro" id="IPR022764">
    <property type="entry name" value="Peptidase_S54_rhomboid_dom"/>
</dbReference>
<evidence type="ECO:0000256" key="6">
    <source>
        <dbReference type="ARBA" id="ARBA00023136"/>
    </source>
</evidence>
<organism evidence="10 11">
    <name type="scientific">Ustilago bromivora</name>
    <dbReference type="NCBI Taxonomy" id="307758"/>
    <lineage>
        <taxon>Eukaryota</taxon>
        <taxon>Fungi</taxon>
        <taxon>Dikarya</taxon>
        <taxon>Basidiomycota</taxon>
        <taxon>Ustilaginomycotina</taxon>
        <taxon>Ustilaginomycetes</taxon>
        <taxon>Ustilaginales</taxon>
        <taxon>Ustilaginaceae</taxon>
        <taxon>Ustilago</taxon>
    </lineage>
</organism>
<evidence type="ECO:0000256" key="3">
    <source>
        <dbReference type="ARBA" id="ARBA00022692"/>
    </source>
</evidence>
<dbReference type="SUPFAM" id="SSF144091">
    <property type="entry name" value="Rhomboid-like"/>
    <property type="match status" value="1"/>
</dbReference>
<proteinExistence type="inferred from homology"/>
<evidence type="ECO:0000256" key="2">
    <source>
        <dbReference type="ARBA" id="ARBA00009045"/>
    </source>
</evidence>
<dbReference type="InterPro" id="IPR050925">
    <property type="entry name" value="Rhomboid_protease_S54"/>
</dbReference>
<feature type="transmembrane region" description="Helical" evidence="8">
    <location>
        <begin position="302"/>
        <end position="320"/>
    </location>
</feature>
<evidence type="ECO:0000256" key="8">
    <source>
        <dbReference type="SAM" id="Phobius"/>
    </source>
</evidence>
<sequence length="416" mass="45194">MKHSLRPWSLSASSCNLVTSLSTTSSIRLARAMPTMELLGSSSSNCATGTRSYHASTKSLRETFNASHLRTKRTVTSLQMSSLPACSRAMMTHASSNTIVSTSTQGVELNSSQFQLLPPPFSFLRSFSFSSLTSPLQALPSLGLLLSKMPRLKSEDGPPSKRRPSWRHPSPLFGRKPQSPSPPSNGARGPNRLLSYLASLDTRFFSGLPEGFVLYTLLALNFLVFISWLYASETLRKFSDSRPLTFLCKNFLSGWLNLSEGRWWTMITSCLSHAQLGHFLVNMISLSFMAPPVLALTGPSTFLALYFGAGVASSIVSMIGKKVVQDDKEGADFSHGASGSVYAIMSTFACVHPKATFLMFFVIPAPAWACVTGIFAWDLWHAANRPGGRTDSAGHLGGIAAGILFWRFGLRGVRAS</sequence>
<dbReference type="Proteomes" id="UP000179920">
    <property type="component" value="Chromosome IX"/>
</dbReference>
<dbReference type="PANTHER" id="PTHR43731:SF14">
    <property type="entry name" value="PRESENILIN-ASSOCIATED RHOMBOID-LIKE PROTEIN, MITOCHONDRIAL"/>
    <property type="match status" value="1"/>
</dbReference>
<feature type="transmembrane region" description="Helical" evidence="8">
    <location>
        <begin position="392"/>
        <end position="410"/>
    </location>
</feature>
<name>A0A1K0G652_9BASI</name>
<feature type="transmembrane region" description="Helical" evidence="8">
    <location>
        <begin position="276"/>
        <end position="296"/>
    </location>
</feature>
<keyword evidence="5 8" id="KW-1133">Transmembrane helix</keyword>
<accession>A0A1K0G652</accession>
<dbReference type="Gene3D" id="1.20.1540.10">
    <property type="entry name" value="Rhomboid-like"/>
    <property type="match status" value="1"/>
</dbReference>
<protein>
    <submittedName>
        <fullName evidence="10">Related to PCP1-mitochondrial serine protease</fullName>
    </submittedName>
</protein>
<dbReference type="AlphaFoldDB" id="A0A1K0G652"/>
<dbReference type="InterPro" id="IPR035952">
    <property type="entry name" value="Rhomboid-like_sf"/>
</dbReference>
<evidence type="ECO:0000256" key="5">
    <source>
        <dbReference type="ARBA" id="ARBA00022989"/>
    </source>
</evidence>
<keyword evidence="6 8" id="KW-0472">Membrane</keyword>
<reference evidence="11" key="1">
    <citation type="submission" date="2016-04" db="EMBL/GenBank/DDBJ databases">
        <authorList>
            <person name="Guldener U."/>
            <person name="Guldener U."/>
        </authorList>
    </citation>
    <scope>NUCLEOTIDE SEQUENCE [LARGE SCALE GENOMIC DNA]</scope>
    <source>
        <strain evidence="11">UB2112</strain>
    </source>
</reference>
<comment type="subcellular location">
    <subcellularLocation>
        <location evidence="1">Membrane</location>
        <topology evidence="1">Multi-pass membrane protein</topology>
    </subcellularLocation>
</comment>
<evidence type="ECO:0000313" key="10">
    <source>
        <dbReference type="EMBL" id="SAM82976.1"/>
    </source>
</evidence>
<feature type="transmembrane region" description="Helical" evidence="8">
    <location>
        <begin position="212"/>
        <end position="231"/>
    </location>
</feature>
<evidence type="ECO:0000256" key="1">
    <source>
        <dbReference type="ARBA" id="ARBA00004141"/>
    </source>
</evidence>